<comment type="caution">
    <text evidence="2">The sequence shown here is derived from an EMBL/GenBank/DDBJ whole genome shotgun (WGS) entry which is preliminary data.</text>
</comment>
<dbReference type="Proteomes" id="UP000576225">
    <property type="component" value="Unassembled WGS sequence"/>
</dbReference>
<organism evidence="2 3">
    <name type="scientific">Victivallis vadensis</name>
    <dbReference type="NCBI Taxonomy" id="172901"/>
    <lineage>
        <taxon>Bacteria</taxon>
        <taxon>Pseudomonadati</taxon>
        <taxon>Lentisphaerota</taxon>
        <taxon>Lentisphaeria</taxon>
        <taxon>Victivallales</taxon>
        <taxon>Victivallaceae</taxon>
        <taxon>Victivallis</taxon>
    </lineage>
</organism>
<feature type="compositionally biased region" description="Basic residues" evidence="1">
    <location>
        <begin position="206"/>
        <end position="215"/>
    </location>
</feature>
<feature type="region of interest" description="Disordered" evidence="1">
    <location>
        <begin position="186"/>
        <end position="226"/>
    </location>
</feature>
<dbReference type="AlphaFoldDB" id="A0A848B1I2"/>
<evidence type="ECO:0000313" key="2">
    <source>
        <dbReference type="EMBL" id="NMD87409.1"/>
    </source>
</evidence>
<dbReference type="RefSeq" id="WP_168962848.1">
    <property type="nucleotide sequence ID" value="NZ_JABAEW010000023.1"/>
</dbReference>
<proteinExistence type="predicted"/>
<dbReference type="EMBL" id="JABAEW010000023">
    <property type="protein sequence ID" value="NMD87409.1"/>
    <property type="molecule type" value="Genomic_DNA"/>
</dbReference>
<accession>A0A848B1I2</accession>
<name>A0A848B1I2_9BACT</name>
<sequence>MKHNVKEISLRKVENTIYVAEGDRSKCIEQLKNKFGLVLYADAETPETLAAAVTTEVADSSTPIQQYKDMEDEDAVFNVLFLDEIPQDAELRAEKLIPWITTVVFDLYYGKLDDCIRDKRIKLINKNTAKLYQTLVNIQKEKVEDDAAIIAIADEFEQKLPKCAGDITLENKLKDVIDNIKTAEDGGQAQQVATNAKEDEDIKPLFSKKRRKSPKATKAPADNPAA</sequence>
<protein>
    <submittedName>
        <fullName evidence="2">Uncharacterized protein</fullName>
    </submittedName>
</protein>
<evidence type="ECO:0000313" key="3">
    <source>
        <dbReference type="Proteomes" id="UP000576225"/>
    </source>
</evidence>
<reference evidence="2 3" key="1">
    <citation type="submission" date="2020-04" db="EMBL/GenBank/DDBJ databases">
        <authorList>
            <person name="Hitch T.C.A."/>
            <person name="Wylensek D."/>
            <person name="Clavel T."/>
        </authorList>
    </citation>
    <scope>NUCLEOTIDE SEQUENCE [LARGE SCALE GENOMIC DNA]</scope>
    <source>
        <strain evidence="2 3">COR2-253-APC-1A</strain>
    </source>
</reference>
<evidence type="ECO:0000256" key="1">
    <source>
        <dbReference type="SAM" id="MobiDB-lite"/>
    </source>
</evidence>
<gene>
    <name evidence="2" type="ORF">HF882_12520</name>
</gene>